<keyword evidence="8" id="KW-0675">Receptor</keyword>
<reference evidence="14" key="2">
    <citation type="submission" date="2025-09" db="UniProtKB">
        <authorList>
            <consortium name="Ensembl"/>
        </authorList>
    </citation>
    <scope>IDENTIFICATION</scope>
</reference>
<dbReference type="OMA" id="FYNGADQ"/>
<keyword evidence="5 11" id="KW-1133">Transmembrane helix</keyword>
<feature type="transmembrane region" description="Helical" evidence="11">
    <location>
        <begin position="318"/>
        <end position="344"/>
    </location>
</feature>
<dbReference type="Pfam" id="PF07686">
    <property type="entry name" value="V-set"/>
    <property type="match status" value="1"/>
</dbReference>
<proteinExistence type="predicted"/>
<feature type="chain" id="PRO_5017366609" evidence="12">
    <location>
        <begin position="22"/>
        <end position="370"/>
    </location>
</feature>
<keyword evidence="4 12" id="KW-0732">Signal</keyword>
<dbReference type="Proteomes" id="UP000261420">
    <property type="component" value="Unplaced"/>
</dbReference>
<dbReference type="FunFam" id="2.60.40.10:FF:000142">
    <property type="entry name" value="V-set domain-containing T-cell activation inhibitor 1"/>
    <property type="match status" value="1"/>
</dbReference>
<dbReference type="InterPro" id="IPR051713">
    <property type="entry name" value="T-cell_Activation_Regulation"/>
</dbReference>
<feature type="domain" description="Ig-like" evidence="13">
    <location>
        <begin position="6"/>
        <end position="109"/>
    </location>
</feature>
<dbReference type="InterPro" id="IPR053896">
    <property type="entry name" value="BTN3A2-like_Ig-C"/>
</dbReference>
<evidence type="ECO:0000256" key="4">
    <source>
        <dbReference type="ARBA" id="ARBA00022729"/>
    </source>
</evidence>
<dbReference type="InterPro" id="IPR007110">
    <property type="entry name" value="Ig-like_dom"/>
</dbReference>
<dbReference type="SMART" id="SM00409">
    <property type="entry name" value="IG"/>
    <property type="match status" value="2"/>
</dbReference>
<dbReference type="InterPro" id="IPR013783">
    <property type="entry name" value="Ig-like_fold"/>
</dbReference>
<protein>
    <submittedName>
        <fullName evidence="14">HERV-H LTR-associating 2b, tandem duplicate 2</fullName>
    </submittedName>
</protein>
<dbReference type="SMART" id="SM00406">
    <property type="entry name" value="IGv"/>
    <property type="match status" value="1"/>
</dbReference>
<dbReference type="GO" id="GO:0042102">
    <property type="term" value="P:positive regulation of T cell proliferation"/>
    <property type="evidence" value="ECO:0007669"/>
    <property type="project" value="TreeGrafter"/>
</dbReference>
<keyword evidence="7" id="KW-1015">Disulfide bond</keyword>
<evidence type="ECO:0000256" key="7">
    <source>
        <dbReference type="ARBA" id="ARBA00023157"/>
    </source>
</evidence>
<dbReference type="GO" id="GO:0042130">
    <property type="term" value="P:negative regulation of T cell proliferation"/>
    <property type="evidence" value="ECO:0007669"/>
    <property type="project" value="TreeGrafter"/>
</dbReference>
<evidence type="ECO:0000259" key="13">
    <source>
        <dbReference type="PROSITE" id="PS50835"/>
    </source>
</evidence>
<dbReference type="Gene3D" id="2.60.40.10">
    <property type="entry name" value="Immunoglobulins"/>
    <property type="match status" value="3"/>
</dbReference>
<keyword evidence="15" id="KW-1185">Reference proteome</keyword>
<evidence type="ECO:0000256" key="1">
    <source>
        <dbReference type="ARBA" id="ARBA00004251"/>
    </source>
</evidence>
<evidence type="ECO:0000256" key="2">
    <source>
        <dbReference type="ARBA" id="ARBA00022475"/>
    </source>
</evidence>
<evidence type="ECO:0000313" key="15">
    <source>
        <dbReference type="Proteomes" id="UP000261420"/>
    </source>
</evidence>
<evidence type="ECO:0000256" key="10">
    <source>
        <dbReference type="ARBA" id="ARBA00023319"/>
    </source>
</evidence>
<evidence type="ECO:0000256" key="6">
    <source>
        <dbReference type="ARBA" id="ARBA00023136"/>
    </source>
</evidence>
<dbReference type="AlphaFoldDB" id="A0A3B4TAT2"/>
<sequence>MSETKPVVFLLLKLLWTLTRGDTEVSCVFMESCILPCSFQDDTDVVIHWNNVTAGNIPVHSFYYNKDQFSHQDQRFRNRTSLFKDQISGGNASLQLTGLQVQDQGRYKCYTGTNRGRNESFINLKVDAPVGKVDLQQVGNRITCSSEGIFPEPELTWSTSPPSTVTLKSQAEVQETEQLLYNITSSLTVSDSDSDLSYSCSISTRRNKRRATLFKTTFLNVSNTGTTIPCAASNSSFKSLIWRFNHSLIILTQTRADVSSSVSEGWRQQVKGVSESGSLMLQNLSPHHGGIYTCELSDAEETLITNTFLRIQSPDKALIIHGVIPGVLAAAVLVLAAVVLVWYCKLKKGEQRNRKRESQTTIKHQREWMR</sequence>
<dbReference type="InterPro" id="IPR003599">
    <property type="entry name" value="Ig_sub"/>
</dbReference>
<dbReference type="PROSITE" id="PS50835">
    <property type="entry name" value="IG_LIKE"/>
    <property type="match status" value="3"/>
</dbReference>
<dbReference type="GO" id="GO:0006955">
    <property type="term" value="P:immune response"/>
    <property type="evidence" value="ECO:0007669"/>
    <property type="project" value="TreeGrafter"/>
</dbReference>
<keyword evidence="6 11" id="KW-0472">Membrane</keyword>
<evidence type="ECO:0000256" key="11">
    <source>
        <dbReference type="SAM" id="Phobius"/>
    </source>
</evidence>
<accession>A0A3B4TAT2</accession>
<evidence type="ECO:0000256" key="5">
    <source>
        <dbReference type="ARBA" id="ARBA00022989"/>
    </source>
</evidence>
<dbReference type="Pfam" id="PF22705">
    <property type="entry name" value="C2-set_3"/>
    <property type="match status" value="1"/>
</dbReference>
<evidence type="ECO:0000256" key="9">
    <source>
        <dbReference type="ARBA" id="ARBA00023180"/>
    </source>
</evidence>
<feature type="signal peptide" evidence="12">
    <location>
        <begin position="1"/>
        <end position="21"/>
    </location>
</feature>
<keyword evidence="3 11" id="KW-0812">Transmembrane</keyword>
<feature type="domain" description="Ig-like" evidence="13">
    <location>
        <begin position="227"/>
        <end position="305"/>
    </location>
</feature>
<feature type="domain" description="Ig-like" evidence="13">
    <location>
        <begin position="136"/>
        <end position="212"/>
    </location>
</feature>
<dbReference type="GeneTree" id="ENSGT00940000163670"/>
<evidence type="ECO:0000256" key="12">
    <source>
        <dbReference type="SAM" id="SignalP"/>
    </source>
</evidence>
<reference evidence="14" key="1">
    <citation type="submission" date="2025-08" db="UniProtKB">
        <authorList>
            <consortium name="Ensembl"/>
        </authorList>
    </citation>
    <scope>IDENTIFICATION</scope>
</reference>
<dbReference type="GO" id="GO:0007166">
    <property type="term" value="P:cell surface receptor signaling pathway"/>
    <property type="evidence" value="ECO:0007669"/>
    <property type="project" value="TreeGrafter"/>
</dbReference>
<name>A0A3B4TAT2_SERDU</name>
<keyword evidence="10" id="KW-0393">Immunoglobulin domain</keyword>
<evidence type="ECO:0000256" key="3">
    <source>
        <dbReference type="ARBA" id="ARBA00022692"/>
    </source>
</evidence>
<dbReference type="InterPro" id="IPR036179">
    <property type="entry name" value="Ig-like_dom_sf"/>
</dbReference>
<evidence type="ECO:0000313" key="14">
    <source>
        <dbReference type="Ensembl" id="ENSSDUP00000003211.1"/>
    </source>
</evidence>
<dbReference type="GO" id="GO:0031295">
    <property type="term" value="P:T cell costimulation"/>
    <property type="evidence" value="ECO:0007669"/>
    <property type="project" value="TreeGrafter"/>
</dbReference>
<dbReference type="CDD" id="cd00096">
    <property type="entry name" value="Ig"/>
    <property type="match status" value="1"/>
</dbReference>
<dbReference type="SUPFAM" id="SSF48726">
    <property type="entry name" value="Immunoglobulin"/>
    <property type="match status" value="3"/>
</dbReference>
<keyword evidence="9" id="KW-0325">Glycoprotein</keyword>
<dbReference type="InterPro" id="IPR013106">
    <property type="entry name" value="Ig_V-set"/>
</dbReference>
<evidence type="ECO:0000256" key="8">
    <source>
        <dbReference type="ARBA" id="ARBA00023170"/>
    </source>
</evidence>
<dbReference type="PANTHER" id="PTHR25466">
    <property type="entry name" value="T-LYMPHOCYTE ACTIVATION ANTIGEN"/>
    <property type="match status" value="1"/>
</dbReference>
<dbReference type="GO" id="GO:0071222">
    <property type="term" value="P:cellular response to lipopolysaccharide"/>
    <property type="evidence" value="ECO:0007669"/>
    <property type="project" value="TreeGrafter"/>
</dbReference>
<dbReference type="CDD" id="cd16091">
    <property type="entry name" value="IgV_HHLA2"/>
    <property type="match status" value="1"/>
</dbReference>
<dbReference type="PANTHER" id="PTHR25466:SF14">
    <property type="entry name" value="BUTYROPHILIN SUBFAMILY 2 MEMBER A2-LIKE-RELATED"/>
    <property type="match status" value="1"/>
</dbReference>
<dbReference type="Ensembl" id="ENSSDUT00000003286.1">
    <property type="protein sequence ID" value="ENSSDUP00000003211.1"/>
    <property type="gene ID" value="ENSSDUG00000002467.1"/>
</dbReference>
<dbReference type="GO" id="GO:0009897">
    <property type="term" value="C:external side of plasma membrane"/>
    <property type="evidence" value="ECO:0007669"/>
    <property type="project" value="TreeGrafter"/>
</dbReference>
<keyword evidence="2" id="KW-1003">Cell membrane</keyword>
<comment type="subcellular location">
    <subcellularLocation>
        <location evidence="1">Cell membrane</location>
        <topology evidence="1">Single-pass type I membrane protein</topology>
    </subcellularLocation>
</comment>
<organism evidence="14 15">
    <name type="scientific">Seriola dumerili</name>
    <name type="common">Greater amberjack</name>
    <name type="synonym">Caranx dumerili</name>
    <dbReference type="NCBI Taxonomy" id="41447"/>
    <lineage>
        <taxon>Eukaryota</taxon>
        <taxon>Metazoa</taxon>
        <taxon>Chordata</taxon>
        <taxon>Craniata</taxon>
        <taxon>Vertebrata</taxon>
        <taxon>Euteleostomi</taxon>
        <taxon>Actinopterygii</taxon>
        <taxon>Neopterygii</taxon>
        <taxon>Teleostei</taxon>
        <taxon>Neoteleostei</taxon>
        <taxon>Acanthomorphata</taxon>
        <taxon>Carangaria</taxon>
        <taxon>Carangiformes</taxon>
        <taxon>Carangidae</taxon>
        <taxon>Seriola</taxon>
    </lineage>
</organism>